<dbReference type="Gene3D" id="3.30.2450.20">
    <property type="match status" value="1"/>
</dbReference>
<dbReference type="PDB" id="4NTQ">
    <property type="method" value="X-ray"/>
    <property type="resolution" value="2.40 A"/>
    <property type="chains" value="B=1-155"/>
</dbReference>
<sequence>MFGIFSKGEPVSMEGELVQPSSIVINDYEEELHLPLSYWDIKDYKNSWLKSLGEGLSNKTHSALAVSMYEPEKTNFIFTWVLYFEDEKVYVQNNVIFLEECHGFSPENINKFIESRTTHDGDGMKISEWHTDLNSVLDFYHSLNNASLEHHHHHH</sequence>
<evidence type="ECO:0000313" key="2">
    <source>
        <dbReference type="PDB" id="4NTQ"/>
    </source>
</evidence>
<feature type="domain" description="CdiI C-terminal" evidence="1">
    <location>
        <begin position="35"/>
        <end position="139"/>
    </location>
</feature>
<dbReference type="InterPro" id="IPR040509">
    <property type="entry name" value="CdiI_C"/>
</dbReference>
<name>A0A0X1KGI7_ENTCC</name>
<dbReference type="PDBsum" id="4NTQ"/>
<dbReference type="AlphaFoldDB" id="A0A0X1KGI7"/>
<reference evidence="2 3" key="1">
    <citation type="journal article" date="2014" name="Structure">
        <title>CdiA from Enterobacter cloacae delivers a toxic ribosomal RNase into target bacteria.</title>
        <authorList>
            <person name="Beck C.M."/>
            <person name="Morse R.P."/>
            <person name="Cunningham D.A."/>
            <person name="Iniguez A."/>
            <person name="Low D.A."/>
            <person name="Goulding C.W."/>
            <person name="Hayes C.S."/>
        </authorList>
    </citation>
    <scope>X-RAY CRYSTALLOGRAPHY (2.40 ANGSTROMS) OF 1-49 AND 57-155</scope>
    <source>
        <strain evidence="2">subsp. cloacae ATCC 13047</strain>
    </source>
</reference>
<dbReference type="EvolutionaryTrace" id="A0A0X1KGI7"/>
<evidence type="ECO:0007829" key="3">
    <source>
        <dbReference type="PDB" id="4NTQ"/>
    </source>
</evidence>
<keyword evidence="2 3" id="KW-0002">3D-structure</keyword>
<accession>A0A0X1KGI7</accession>
<dbReference type="CDD" id="cd20699">
    <property type="entry name" value="CdiI_ECL-like"/>
    <property type="match status" value="1"/>
</dbReference>
<organism evidence="2">
    <name type="scientific">Enterobacter cloacae subsp. cloacae (strain ATCC 13047 / DSM 30054 / NBRC 13535 / NCTC 10005 / WDCM 00083 / NCDC 279-56)</name>
    <dbReference type="NCBI Taxonomy" id="716541"/>
    <lineage>
        <taxon>Bacteria</taxon>
        <taxon>Pseudomonadati</taxon>
        <taxon>Pseudomonadota</taxon>
        <taxon>Gammaproteobacteria</taxon>
        <taxon>Enterobacterales</taxon>
        <taxon>Enterobacteriaceae</taxon>
        <taxon>Enterobacter</taxon>
        <taxon>Enterobacter cloacae complex</taxon>
    </lineage>
</organism>
<proteinExistence type="evidence at protein level"/>
<protein>
    <submittedName>
        <fullName evidence="2">ECL CdiI</fullName>
    </submittedName>
</protein>
<dbReference type="InterPro" id="IPR053755">
    <property type="entry name" value="CDI_immunity_sf"/>
</dbReference>
<dbReference type="SMR" id="A0A0X1KGI7"/>
<evidence type="ECO:0000259" key="1">
    <source>
        <dbReference type="Pfam" id="PF18228"/>
    </source>
</evidence>
<dbReference type="Pfam" id="PF18228">
    <property type="entry name" value="CdiI_N"/>
    <property type="match status" value="1"/>
</dbReference>